<evidence type="ECO:0000313" key="4">
    <source>
        <dbReference type="Proteomes" id="UP000738349"/>
    </source>
</evidence>
<dbReference type="CDD" id="cd02440">
    <property type="entry name" value="AdoMet_MTases"/>
    <property type="match status" value="1"/>
</dbReference>
<keyword evidence="3" id="KW-0489">Methyltransferase</keyword>
<keyword evidence="4" id="KW-1185">Reference proteome</keyword>
<evidence type="ECO:0000256" key="1">
    <source>
        <dbReference type="ARBA" id="ARBA00038158"/>
    </source>
</evidence>
<dbReference type="OrthoDB" id="2013972at2759"/>
<evidence type="ECO:0000256" key="2">
    <source>
        <dbReference type="SAM" id="MobiDB-lite"/>
    </source>
</evidence>
<keyword evidence="3" id="KW-0808">Transferase</keyword>
<dbReference type="GO" id="GO:0008168">
    <property type="term" value="F:methyltransferase activity"/>
    <property type="evidence" value="ECO:0007669"/>
    <property type="project" value="UniProtKB-KW"/>
</dbReference>
<proteinExistence type="inferred from homology"/>
<organism evidence="3 4">
    <name type="scientific">Dactylonectria macrodidyma</name>
    <dbReference type="NCBI Taxonomy" id="307937"/>
    <lineage>
        <taxon>Eukaryota</taxon>
        <taxon>Fungi</taxon>
        <taxon>Dikarya</taxon>
        <taxon>Ascomycota</taxon>
        <taxon>Pezizomycotina</taxon>
        <taxon>Sordariomycetes</taxon>
        <taxon>Hypocreomycetidae</taxon>
        <taxon>Hypocreales</taxon>
        <taxon>Nectriaceae</taxon>
        <taxon>Dactylonectria</taxon>
    </lineage>
</organism>
<dbReference type="InterPro" id="IPR029063">
    <property type="entry name" value="SAM-dependent_MTases_sf"/>
</dbReference>
<dbReference type="SUPFAM" id="SSF53335">
    <property type="entry name" value="S-adenosyl-L-methionine-dependent methyltransferases"/>
    <property type="match status" value="1"/>
</dbReference>
<comment type="similarity">
    <text evidence="1">Belongs to the methyltransferase superfamily. LaeA methyltransferase family.</text>
</comment>
<feature type="region of interest" description="Disordered" evidence="2">
    <location>
        <begin position="1"/>
        <end position="37"/>
    </location>
</feature>
<reference evidence="3" key="1">
    <citation type="journal article" date="2021" name="Nat. Commun.">
        <title>Genetic determinants of endophytism in the Arabidopsis root mycobiome.</title>
        <authorList>
            <person name="Mesny F."/>
            <person name="Miyauchi S."/>
            <person name="Thiergart T."/>
            <person name="Pickel B."/>
            <person name="Atanasova L."/>
            <person name="Karlsson M."/>
            <person name="Huettel B."/>
            <person name="Barry K.W."/>
            <person name="Haridas S."/>
            <person name="Chen C."/>
            <person name="Bauer D."/>
            <person name="Andreopoulos W."/>
            <person name="Pangilinan J."/>
            <person name="LaButti K."/>
            <person name="Riley R."/>
            <person name="Lipzen A."/>
            <person name="Clum A."/>
            <person name="Drula E."/>
            <person name="Henrissat B."/>
            <person name="Kohler A."/>
            <person name="Grigoriev I.V."/>
            <person name="Martin F.M."/>
            <person name="Hacquard S."/>
        </authorList>
    </citation>
    <scope>NUCLEOTIDE SEQUENCE</scope>
    <source>
        <strain evidence="3">MPI-CAGE-AT-0147</strain>
    </source>
</reference>
<dbReference type="Pfam" id="PF13489">
    <property type="entry name" value="Methyltransf_23"/>
    <property type="match status" value="1"/>
</dbReference>
<dbReference type="AlphaFoldDB" id="A0A9P9IL11"/>
<dbReference type="EMBL" id="JAGMUV010000023">
    <property type="protein sequence ID" value="KAH7123080.1"/>
    <property type="molecule type" value="Genomic_DNA"/>
</dbReference>
<dbReference type="GO" id="GO:0032259">
    <property type="term" value="P:methylation"/>
    <property type="evidence" value="ECO:0007669"/>
    <property type="project" value="UniProtKB-KW"/>
</dbReference>
<comment type="caution">
    <text evidence="3">The sequence shown here is derived from an EMBL/GenBank/DDBJ whole genome shotgun (WGS) entry which is preliminary data.</text>
</comment>
<name>A0A9P9IL11_9HYPO</name>
<dbReference type="Gene3D" id="3.40.50.150">
    <property type="entry name" value="Vaccinia Virus protein VP39"/>
    <property type="match status" value="1"/>
</dbReference>
<protein>
    <submittedName>
        <fullName evidence="3">S-adenosyl-L-methionine-dependent methyltransferase</fullName>
    </submittedName>
</protein>
<evidence type="ECO:0000313" key="3">
    <source>
        <dbReference type="EMBL" id="KAH7123080.1"/>
    </source>
</evidence>
<accession>A0A9P9IL11</accession>
<dbReference type="Proteomes" id="UP000738349">
    <property type="component" value="Unassembled WGS sequence"/>
</dbReference>
<sequence>MCPEDAPALAADPVVEPDDNDSSLGNDAASSTESISSSILNYRRENGRTYHRYKDGKYNLPNDDVENERLDFQHHQWLLTLGDGLGLAPPNKPNSGVKRVLDLGCGTGIWVVDFADEHPEAEVTGIDLSPIQPDFVPPNVRFIIDDIDEEWTYSAPFDYIHSRAMNFSVKNWNDYLQNIYDNLVPGGFVEVQEIDVMLTSDDGTLTEDHDLLKWCTLLNQASVMVGRPCESFENLKIAMTNVGFVDVSLNCFKWPINPWPKDKKHKEIGAWNKVNWEDALEALSMAPFTRIHGWSKEEVTVLLAKVRKDLVNPAVHAYTPVCSIYGRKREVELETE</sequence>
<dbReference type="PANTHER" id="PTHR43591">
    <property type="entry name" value="METHYLTRANSFERASE"/>
    <property type="match status" value="1"/>
</dbReference>
<dbReference type="PANTHER" id="PTHR43591:SF24">
    <property type="entry name" value="2-METHOXY-6-POLYPRENYL-1,4-BENZOQUINOL METHYLASE, MITOCHONDRIAL"/>
    <property type="match status" value="1"/>
</dbReference>
<gene>
    <name evidence="3" type="ORF">EDB81DRAFT_861262</name>
</gene>